<organism evidence="7">
    <name type="scientific">Oppiella nova</name>
    <dbReference type="NCBI Taxonomy" id="334625"/>
    <lineage>
        <taxon>Eukaryota</taxon>
        <taxon>Metazoa</taxon>
        <taxon>Ecdysozoa</taxon>
        <taxon>Arthropoda</taxon>
        <taxon>Chelicerata</taxon>
        <taxon>Arachnida</taxon>
        <taxon>Acari</taxon>
        <taxon>Acariformes</taxon>
        <taxon>Sarcoptiformes</taxon>
        <taxon>Oribatida</taxon>
        <taxon>Brachypylina</taxon>
        <taxon>Oppioidea</taxon>
        <taxon>Oppiidae</taxon>
        <taxon>Oppiella</taxon>
    </lineage>
</organism>
<dbReference type="Pfam" id="PF00089">
    <property type="entry name" value="Trypsin"/>
    <property type="match status" value="2"/>
</dbReference>
<keyword evidence="5" id="KW-0378">Hydrolase</keyword>
<dbReference type="PROSITE" id="PS00135">
    <property type="entry name" value="TRYPSIN_SER"/>
    <property type="match status" value="1"/>
</dbReference>
<evidence type="ECO:0000313" key="8">
    <source>
        <dbReference type="Proteomes" id="UP000728032"/>
    </source>
</evidence>
<accession>A0A7R9MCH1</accession>
<dbReference type="Proteomes" id="UP000728032">
    <property type="component" value="Unassembled WGS sequence"/>
</dbReference>
<reference evidence="7" key="1">
    <citation type="submission" date="2020-11" db="EMBL/GenBank/DDBJ databases">
        <authorList>
            <person name="Tran Van P."/>
        </authorList>
    </citation>
    <scope>NUCLEOTIDE SEQUENCE</scope>
</reference>
<dbReference type="PANTHER" id="PTHR24252">
    <property type="entry name" value="ACROSIN-RELATED"/>
    <property type="match status" value="1"/>
</dbReference>
<feature type="domain" description="Peptidase S1" evidence="6">
    <location>
        <begin position="223"/>
        <end position="461"/>
    </location>
</feature>
<evidence type="ECO:0000256" key="4">
    <source>
        <dbReference type="ARBA" id="ARBA00024195"/>
    </source>
</evidence>
<dbReference type="PANTHER" id="PTHR24252:SF7">
    <property type="entry name" value="HYALIN"/>
    <property type="match status" value="1"/>
</dbReference>
<comment type="similarity">
    <text evidence="4">Belongs to the peptidase S1 family. CLIP subfamily.</text>
</comment>
<dbReference type="SUPFAM" id="SSF50494">
    <property type="entry name" value="Trypsin-like serine proteases"/>
    <property type="match status" value="2"/>
</dbReference>
<dbReference type="FunFam" id="2.40.10.10:FF:000002">
    <property type="entry name" value="Transmembrane protease serine"/>
    <property type="match status" value="1"/>
</dbReference>
<dbReference type="PRINTS" id="PR00722">
    <property type="entry name" value="CHYMOTRYPSIN"/>
</dbReference>
<dbReference type="CDD" id="cd00190">
    <property type="entry name" value="Tryp_SPc"/>
    <property type="match status" value="2"/>
</dbReference>
<dbReference type="FunFam" id="2.40.10.10:FF:000068">
    <property type="entry name" value="transmembrane protease serine 2"/>
    <property type="match status" value="1"/>
</dbReference>
<dbReference type="InterPro" id="IPR018114">
    <property type="entry name" value="TRYPSIN_HIS"/>
</dbReference>
<keyword evidence="3" id="KW-1015">Disulfide bond</keyword>
<dbReference type="InterPro" id="IPR001254">
    <property type="entry name" value="Trypsin_dom"/>
</dbReference>
<comment type="subcellular location">
    <subcellularLocation>
        <location evidence="1">Secreted</location>
    </subcellularLocation>
</comment>
<dbReference type="Gene3D" id="2.40.10.10">
    <property type="entry name" value="Trypsin-like serine proteases"/>
    <property type="match status" value="3"/>
</dbReference>
<name>A0A7R9MCH1_9ACAR</name>
<dbReference type="EMBL" id="CAJPVJ010013079">
    <property type="protein sequence ID" value="CAG2174671.1"/>
    <property type="molecule type" value="Genomic_DNA"/>
</dbReference>
<dbReference type="InterPro" id="IPR033116">
    <property type="entry name" value="TRYPSIN_SER"/>
</dbReference>
<dbReference type="GO" id="GO:0016485">
    <property type="term" value="P:protein processing"/>
    <property type="evidence" value="ECO:0007669"/>
    <property type="project" value="UniProtKB-ARBA"/>
</dbReference>
<dbReference type="AlphaFoldDB" id="A0A7R9MCH1"/>
<dbReference type="FunFam" id="2.40.10.10:FF:000047">
    <property type="entry name" value="Trypsin eta"/>
    <property type="match status" value="1"/>
</dbReference>
<dbReference type="PROSITE" id="PS00134">
    <property type="entry name" value="TRYPSIN_HIS"/>
    <property type="match status" value="1"/>
</dbReference>
<evidence type="ECO:0000256" key="2">
    <source>
        <dbReference type="ARBA" id="ARBA00022525"/>
    </source>
</evidence>
<evidence type="ECO:0000259" key="6">
    <source>
        <dbReference type="PROSITE" id="PS50240"/>
    </source>
</evidence>
<evidence type="ECO:0000256" key="3">
    <source>
        <dbReference type="ARBA" id="ARBA00023157"/>
    </source>
</evidence>
<keyword evidence="2" id="KW-0964">Secreted</keyword>
<dbReference type="EMBL" id="OC927904">
    <property type="protein sequence ID" value="CAD7657485.1"/>
    <property type="molecule type" value="Genomic_DNA"/>
</dbReference>
<evidence type="ECO:0000256" key="5">
    <source>
        <dbReference type="RuleBase" id="RU363034"/>
    </source>
</evidence>
<dbReference type="SMART" id="SM00020">
    <property type="entry name" value="Tryp_SPc"/>
    <property type="match status" value="2"/>
</dbReference>
<dbReference type="InterPro" id="IPR043504">
    <property type="entry name" value="Peptidase_S1_PA_chymotrypsin"/>
</dbReference>
<dbReference type="GO" id="GO:0005576">
    <property type="term" value="C:extracellular region"/>
    <property type="evidence" value="ECO:0007669"/>
    <property type="project" value="UniProtKB-SubCell"/>
</dbReference>
<keyword evidence="5" id="KW-0645">Protease</keyword>
<keyword evidence="5" id="KW-0720">Serine protease</keyword>
<dbReference type="InterPro" id="IPR001314">
    <property type="entry name" value="Peptidase_S1A"/>
</dbReference>
<gene>
    <name evidence="7" type="ORF">ONB1V03_LOCUS14115</name>
</gene>
<keyword evidence="8" id="KW-1185">Reference proteome</keyword>
<feature type="non-terminal residue" evidence="7">
    <location>
        <position position="1"/>
    </location>
</feature>
<evidence type="ECO:0000313" key="7">
    <source>
        <dbReference type="EMBL" id="CAD7657485.1"/>
    </source>
</evidence>
<evidence type="ECO:0000256" key="1">
    <source>
        <dbReference type="ARBA" id="ARBA00004613"/>
    </source>
</evidence>
<dbReference type="GO" id="GO:0004252">
    <property type="term" value="F:serine-type endopeptidase activity"/>
    <property type="evidence" value="ECO:0007669"/>
    <property type="project" value="InterPro"/>
</dbReference>
<dbReference type="InterPro" id="IPR009003">
    <property type="entry name" value="Peptidase_S1_PA"/>
</dbReference>
<feature type="domain" description="Peptidase S1" evidence="6">
    <location>
        <begin position="1"/>
        <end position="212"/>
    </location>
</feature>
<protein>
    <recommendedName>
        <fullName evidence="6">Peptidase S1 domain-containing protein</fullName>
    </recommendedName>
</protein>
<sequence length="466" mass="51546">IVSFQRPKGSKGSEMVHFCGGSIINERWLLTAAHCFQGVSSSFKKMQAVVGTIKWKDSPHKYTLEKAFNHEKYDEDVYANDISLIKTKEPIKIVENKIQYLVNSVCVATPDTKPPESATVYGWGYLKEDGDPSPDLMKVTVNRTDTKECNKVYQEFVGNFTEQMICYMSPGKDACKGDSGGPLTQSIKRRGTQVGVVSFGHGCARPKTPGIYQEDVSAPLARIVGGKKVTIKQFPWMVSFQKQSGATFKHFCGGSVVNLRWILTAGHCFNGLKHSYKKVRAKVGATHWDTDAGTVYELAKVVVHENYQSFNYNNDIALIKLKQPVQFVSEGEHRLVNTVCMPSPGSQPPTRASVYGWGLLSTYGSTSSQLMKVILDKYDTSDCNDAYHQFVGKFTPQIMCYATAGKDACQGDSGGPLSTNIDGKEIQFGIVSFGQGCSLEDRPGIYTNVVLYMDWINKIITSDKQV</sequence>
<proteinExistence type="inferred from homology"/>
<dbReference type="OrthoDB" id="6514235at2759"/>
<dbReference type="PROSITE" id="PS50240">
    <property type="entry name" value="TRYPSIN_DOM"/>
    <property type="match status" value="2"/>
</dbReference>